<evidence type="ECO:0000256" key="6">
    <source>
        <dbReference type="ARBA" id="ARBA00023136"/>
    </source>
</evidence>
<evidence type="ECO:0000259" key="10">
    <source>
        <dbReference type="PROSITE" id="PS50253"/>
    </source>
</evidence>
<evidence type="ECO:0000256" key="1">
    <source>
        <dbReference type="ARBA" id="ARBA00004651"/>
    </source>
</evidence>
<dbReference type="Pfam" id="PF00510">
    <property type="entry name" value="COX3"/>
    <property type="match status" value="1"/>
</dbReference>
<dbReference type="GO" id="GO:0004129">
    <property type="term" value="F:cytochrome-c oxidase activity"/>
    <property type="evidence" value="ECO:0007669"/>
    <property type="project" value="InterPro"/>
</dbReference>
<proteinExistence type="inferred from homology"/>
<feature type="transmembrane region" description="Helical" evidence="9">
    <location>
        <begin position="100"/>
        <end position="120"/>
    </location>
</feature>
<evidence type="ECO:0000256" key="5">
    <source>
        <dbReference type="ARBA" id="ARBA00022989"/>
    </source>
</evidence>
<evidence type="ECO:0000256" key="9">
    <source>
        <dbReference type="SAM" id="Phobius"/>
    </source>
</evidence>
<feature type="transmembrane region" description="Helical" evidence="9">
    <location>
        <begin position="189"/>
        <end position="213"/>
    </location>
</feature>
<feature type="compositionally biased region" description="Basic and acidic residues" evidence="8">
    <location>
        <begin position="39"/>
        <end position="48"/>
    </location>
</feature>
<sequence length="254" mass="28400">MPSIFTPIPPEIERKAPGTGGKPPVDRRPTGGGGGGGDDEWKSPRRGPREALHRTRAFVFCALAGDMMFFVVLVTLFYARQVGTRMDPETFRQIGDWHPVLLPPILFLNTALLLLSSLTMERARQHIFREFDVLEEWLGLGRPALRRTLPWVGATLGLGLLFLIGQITAWKQLTAEGFAFDRWATPASYFFYVITGLHAAHLAVGLVALLFCLCALTRLKRVESRQIAVDSTTWFWHAMALAWLVLFTVLVLGQ</sequence>
<feature type="region of interest" description="Disordered" evidence="8">
    <location>
        <begin position="1"/>
        <end position="48"/>
    </location>
</feature>
<dbReference type="InterPro" id="IPR013833">
    <property type="entry name" value="Cyt_c_oxidase_su3_a-hlx"/>
</dbReference>
<keyword evidence="6 9" id="KW-0472">Membrane</keyword>
<comment type="similarity">
    <text evidence="2 7">Belongs to the cytochrome c oxidase subunit 3 family.</text>
</comment>
<dbReference type="PANTHER" id="PTHR11403:SF2">
    <property type="entry name" value="CYTOCHROME BO(3) UBIQUINOL OXIDASE SUBUNIT 3"/>
    <property type="match status" value="1"/>
</dbReference>
<feature type="transmembrane region" description="Helical" evidence="9">
    <location>
        <begin position="234"/>
        <end position="253"/>
    </location>
</feature>
<evidence type="ECO:0000313" key="11">
    <source>
        <dbReference type="EMBL" id="SPE26265.1"/>
    </source>
</evidence>
<feature type="transmembrane region" description="Helical" evidence="9">
    <location>
        <begin position="57"/>
        <end position="80"/>
    </location>
</feature>
<keyword evidence="5 9" id="KW-1133">Transmembrane helix</keyword>
<keyword evidence="4 7" id="KW-0812">Transmembrane</keyword>
<evidence type="ECO:0000256" key="7">
    <source>
        <dbReference type="RuleBase" id="RU003376"/>
    </source>
</evidence>
<dbReference type="PROSITE" id="PS50253">
    <property type="entry name" value="COX3"/>
    <property type="match status" value="1"/>
</dbReference>
<evidence type="ECO:0000256" key="3">
    <source>
        <dbReference type="ARBA" id="ARBA00022475"/>
    </source>
</evidence>
<dbReference type="EMBL" id="OKRB01000113">
    <property type="protein sequence ID" value="SPE26265.1"/>
    <property type="molecule type" value="Genomic_DNA"/>
</dbReference>
<keyword evidence="3" id="KW-1003">Cell membrane</keyword>
<evidence type="ECO:0000256" key="8">
    <source>
        <dbReference type="SAM" id="MobiDB-lite"/>
    </source>
</evidence>
<dbReference type="SUPFAM" id="SSF81452">
    <property type="entry name" value="Cytochrome c oxidase subunit III-like"/>
    <property type="match status" value="1"/>
</dbReference>
<protein>
    <submittedName>
        <fullName evidence="11">Cytochrome c oxidase subunit III</fullName>
    </submittedName>
</protein>
<evidence type="ECO:0000313" key="12">
    <source>
        <dbReference type="Proteomes" id="UP000239735"/>
    </source>
</evidence>
<gene>
    <name evidence="11" type="ORF">SBA5_540022</name>
</gene>
<organism evidence="11 12">
    <name type="scientific">Candidatus Sulfuritelmatomonas gaucii</name>
    <dbReference type="NCBI Taxonomy" id="2043161"/>
    <lineage>
        <taxon>Bacteria</taxon>
        <taxon>Pseudomonadati</taxon>
        <taxon>Acidobacteriota</taxon>
        <taxon>Terriglobia</taxon>
        <taxon>Terriglobales</taxon>
        <taxon>Acidobacteriaceae</taxon>
        <taxon>Candidatus Sulfuritelmatomonas</taxon>
    </lineage>
</organism>
<dbReference type="Proteomes" id="UP000239735">
    <property type="component" value="Unassembled WGS sequence"/>
</dbReference>
<reference evidence="12" key="1">
    <citation type="submission" date="2018-02" db="EMBL/GenBank/DDBJ databases">
        <authorList>
            <person name="Hausmann B."/>
        </authorList>
    </citation>
    <scope>NUCLEOTIDE SEQUENCE [LARGE SCALE GENOMIC DNA]</scope>
    <source>
        <strain evidence="12">Peat soil MAG SbA5</strain>
    </source>
</reference>
<dbReference type="PANTHER" id="PTHR11403">
    <property type="entry name" value="CYTOCHROME C OXIDASE SUBUNIT III"/>
    <property type="match status" value="1"/>
</dbReference>
<evidence type="ECO:0000256" key="2">
    <source>
        <dbReference type="ARBA" id="ARBA00010581"/>
    </source>
</evidence>
<dbReference type="GO" id="GO:0005886">
    <property type="term" value="C:plasma membrane"/>
    <property type="evidence" value="ECO:0007669"/>
    <property type="project" value="UniProtKB-SubCell"/>
</dbReference>
<evidence type="ECO:0000256" key="4">
    <source>
        <dbReference type="ARBA" id="ARBA00022692"/>
    </source>
</evidence>
<dbReference type="InterPro" id="IPR000298">
    <property type="entry name" value="Cyt_c_oxidase-like_su3"/>
</dbReference>
<dbReference type="OrthoDB" id="112578at2"/>
<dbReference type="InterPro" id="IPR024791">
    <property type="entry name" value="Cyt_c/ubiquinol_Oxase_su3"/>
</dbReference>
<dbReference type="AlphaFoldDB" id="A0A2N9LT22"/>
<feature type="transmembrane region" description="Helical" evidence="9">
    <location>
        <begin position="149"/>
        <end position="169"/>
    </location>
</feature>
<dbReference type="GO" id="GO:0019646">
    <property type="term" value="P:aerobic electron transport chain"/>
    <property type="evidence" value="ECO:0007669"/>
    <property type="project" value="InterPro"/>
</dbReference>
<name>A0A2N9LT22_9BACT</name>
<comment type="subcellular location">
    <subcellularLocation>
        <location evidence="1 7">Cell membrane</location>
        <topology evidence="1 7">Multi-pass membrane protein</topology>
    </subcellularLocation>
</comment>
<dbReference type="Gene3D" id="1.20.120.80">
    <property type="entry name" value="Cytochrome c oxidase, subunit III, four-helix bundle"/>
    <property type="match status" value="1"/>
</dbReference>
<feature type="domain" description="Heme-copper oxidase subunit III family profile" evidence="10">
    <location>
        <begin position="63"/>
        <end position="254"/>
    </location>
</feature>
<dbReference type="InterPro" id="IPR035973">
    <property type="entry name" value="Cyt_c_oxidase_su3-like_sf"/>
</dbReference>
<accession>A0A2N9LT22</accession>